<protein>
    <submittedName>
        <fullName evidence="2">Uncharacterized protein</fullName>
    </submittedName>
</protein>
<sequence length="95" mass="10721">MRALGVPNHRVAAALFAIATPSRPDRFCGGFLRRIPMWPLMLDFGDKSYMPGPELSVRIQKTHHTPHRLNAPPKLCKTRSRAPQGMPLPRHSVQM</sequence>
<gene>
    <name evidence="2" type="ORF">BJ554DRAFT_4787</name>
</gene>
<evidence type="ECO:0000313" key="2">
    <source>
        <dbReference type="EMBL" id="KAG5455705.1"/>
    </source>
</evidence>
<comment type="caution">
    <text evidence="2">The sequence shown here is derived from an EMBL/GenBank/DDBJ whole genome shotgun (WGS) entry which is preliminary data.</text>
</comment>
<proteinExistence type="predicted"/>
<reference evidence="2 3" key="1">
    <citation type="journal article" name="Sci. Rep.">
        <title>Genome-scale phylogenetic analyses confirm Olpidium as the closest living zoosporic fungus to the non-flagellated, terrestrial fungi.</title>
        <authorList>
            <person name="Chang Y."/>
            <person name="Rochon D."/>
            <person name="Sekimoto S."/>
            <person name="Wang Y."/>
            <person name="Chovatia M."/>
            <person name="Sandor L."/>
            <person name="Salamov A."/>
            <person name="Grigoriev I.V."/>
            <person name="Stajich J.E."/>
            <person name="Spatafora J.W."/>
        </authorList>
    </citation>
    <scope>NUCLEOTIDE SEQUENCE [LARGE SCALE GENOMIC DNA]</scope>
    <source>
        <strain evidence="2">S191</strain>
    </source>
</reference>
<keyword evidence="3" id="KW-1185">Reference proteome</keyword>
<name>A0A8H8DEL8_9FUNG</name>
<evidence type="ECO:0000313" key="3">
    <source>
        <dbReference type="Proteomes" id="UP000673691"/>
    </source>
</evidence>
<evidence type="ECO:0000256" key="1">
    <source>
        <dbReference type="SAM" id="MobiDB-lite"/>
    </source>
</evidence>
<organism evidence="2 3">
    <name type="scientific">Olpidium bornovanus</name>
    <dbReference type="NCBI Taxonomy" id="278681"/>
    <lineage>
        <taxon>Eukaryota</taxon>
        <taxon>Fungi</taxon>
        <taxon>Fungi incertae sedis</taxon>
        <taxon>Olpidiomycota</taxon>
        <taxon>Olpidiomycotina</taxon>
        <taxon>Olpidiomycetes</taxon>
        <taxon>Olpidiales</taxon>
        <taxon>Olpidiaceae</taxon>
        <taxon>Olpidium</taxon>
    </lineage>
</organism>
<accession>A0A8H8DEL8</accession>
<dbReference type="Proteomes" id="UP000673691">
    <property type="component" value="Unassembled WGS sequence"/>
</dbReference>
<feature type="region of interest" description="Disordered" evidence="1">
    <location>
        <begin position="60"/>
        <end position="95"/>
    </location>
</feature>
<dbReference type="AlphaFoldDB" id="A0A8H8DEL8"/>
<dbReference type="EMBL" id="JAEFCI010012922">
    <property type="protein sequence ID" value="KAG5455705.1"/>
    <property type="molecule type" value="Genomic_DNA"/>
</dbReference>